<dbReference type="PANTHER" id="PTHR10131">
    <property type="entry name" value="TNF RECEPTOR ASSOCIATED FACTOR"/>
    <property type="match status" value="1"/>
</dbReference>
<keyword evidence="6" id="KW-0675">Receptor</keyword>
<protein>
    <submittedName>
        <fullName evidence="6">Putative tnf receptor-associated factor</fullName>
    </submittedName>
</protein>
<dbReference type="SUPFAM" id="SSF57850">
    <property type="entry name" value="RING/U-box"/>
    <property type="match status" value="1"/>
</dbReference>
<feature type="non-terminal residue" evidence="6">
    <location>
        <position position="1"/>
    </location>
</feature>
<evidence type="ECO:0000256" key="1">
    <source>
        <dbReference type="ARBA" id="ARBA00022723"/>
    </source>
</evidence>
<evidence type="ECO:0000259" key="5">
    <source>
        <dbReference type="PROSITE" id="PS50089"/>
    </source>
</evidence>
<accession>A0A1E1XE81</accession>
<evidence type="ECO:0000313" key="6">
    <source>
        <dbReference type="EMBL" id="JAT97431.1"/>
    </source>
</evidence>
<evidence type="ECO:0000256" key="2">
    <source>
        <dbReference type="ARBA" id="ARBA00022771"/>
    </source>
</evidence>
<organism evidence="6">
    <name type="scientific">Amblyomma aureolatum</name>
    <dbReference type="NCBI Taxonomy" id="187763"/>
    <lineage>
        <taxon>Eukaryota</taxon>
        <taxon>Metazoa</taxon>
        <taxon>Ecdysozoa</taxon>
        <taxon>Arthropoda</taxon>
        <taxon>Chelicerata</taxon>
        <taxon>Arachnida</taxon>
        <taxon>Acari</taxon>
        <taxon>Parasitiformes</taxon>
        <taxon>Ixodida</taxon>
        <taxon>Ixodoidea</taxon>
        <taxon>Ixodidae</taxon>
        <taxon>Amblyomminae</taxon>
        <taxon>Amblyomma</taxon>
    </lineage>
</organism>
<dbReference type="SUPFAM" id="SSF49599">
    <property type="entry name" value="TRAF domain-like"/>
    <property type="match status" value="1"/>
</dbReference>
<reference evidence="6" key="1">
    <citation type="journal article" date="2017" name="Front. Cell. Infect. Microbiol.">
        <title>The Distinct Transcriptional Response of the Midgut of Amblyomma sculptum and Amblyomma aureolatum Ticks to Rickettsia rickettsii Correlates to Their Differences in Susceptibility to Infection.</title>
        <authorList>
            <person name="Martins L.A."/>
            <person name="Galletti M.F.B.M."/>
            <person name="Ribeiro J.M."/>
            <person name="Fujita A."/>
            <person name="Costa F.B."/>
            <person name="Labruna M.B."/>
            <person name="Daffre S."/>
            <person name="Fogaca A.C."/>
        </authorList>
    </citation>
    <scope>NUCLEOTIDE SEQUENCE</scope>
</reference>
<dbReference type="PROSITE" id="PS50089">
    <property type="entry name" value="ZF_RING_2"/>
    <property type="match status" value="1"/>
</dbReference>
<dbReference type="Pfam" id="PF00097">
    <property type="entry name" value="zf-C3HC4"/>
    <property type="match status" value="1"/>
</dbReference>
<evidence type="ECO:0000256" key="4">
    <source>
        <dbReference type="PROSITE-ProRule" id="PRU00175"/>
    </source>
</evidence>
<dbReference type="InterPro" id="IPR001841">
    <property type="entry name" value="Znf_RING"/>
</dbReference>
<keyword evidence="1" id="KW-0479">Metal-binding</keyword>
<dbReference type="GO" id="GO:0005164">
    <property type="term" value="F:tumor necrosis factor receptor binding"/>
    <property type="evidence" value="ECO:0007669"/>
    <property type="project" value="TreeGrafter"/>
</dbReference>
<name>A0A1E1XE81_9ACAR</name>
<dbReference type="GO" id="GO:0043122">
    <property type="term" value="P:regulation of canonical NF-kappaB signal transduction"/>
    <property type="evidence" value="ECO:0007669"/>
    <property type="project" value="TreeGrafter"/>
</dbReference>
<dbReference type="EMBL" id="GFAC01001757">
    <property type="protein sequence ID" value="JAT97431.1"/>
    <property type="molecule type" value="mRNA"/>
</dbReference>
<dbReference type="GO" id="GO:0009898">
    <property type="term" value="C:cytoplasmic side of plasma membrane"/>
    <property type="evidence" value="ECO:0007669"/>
    <property type="project" value="TreeGrafter"/>
</dbReference>
<dbReference type="AlphaFoldDB" id="A0A1E1XE81"/>
<sequence>YRLCGFASGVDWRPVTFKEPLPPTRVCNLCGLVPIKMAILPCGHAFCSACLDGCTEGEGRSSCAIDRTPFELDENVCWISAPRDHLAKLKVNCWNAEHGCDFEGPAGELLEHFEKQCTFHETPCLRCGETILCKDMPVHYRAMCAGSSSSRGNNPTAATIYAASSKQELDAVSCSYHDILTSIQSRVNEMAETLGGLGARLVAFCEESNVPSTESGPKAEDIGALLATFNETNAALIQGFRNLKRSLPLEVVSVLPQSLEDALITSQRVLAPASVETVLRSSSASGAVSSGTAVDNNTVCMVLTIVPEDWDDEEGYLARYQFVRDMPIVIDRYVTGYNIACVLCRKSNFITVYARQPKPTEWDLHSVRELSSSDLSSPTVKGCCMEYAERQHHNWQFYQRDKVFKCMSSLSELEGESYVYKTKVDFLLEFKRKTTRRDFTSN</sequence>
<keyword evidence="2 4" id="KW-0863">Zinc-finger</keyword>
<dbReference type="InterPro" id="IPR018957">
    <property type="entry name" value="Znf_C3HC4_RING-type"/>
</dbReference>
<dbReference type="PANTHER" id="PTHR10131:SF138">
    <property type="entry name" value="RE66324P"/>
    <property type="match status" value="1"/>
</dbReference>
<dbReference type="InterPro" id="IPR017907">
    <property type="entry name" value="Znf_RING_CS"/>
</dbReference>
<evidence type="ECO:0000256" key="3">
    <source>
        <dbReference type="ARBA" id="ARBA00022833"/>
    </source>
</evidence>
<dbReference type="Gene3D" id="3.30.40.10">
    <property type="entry name" value="Zinc/RING finger domain, C3HC4 (zinc finger)"/>
    <property type="match status" value="2"/>
</dbReference>
<keyword evidence="3" id="KW-0862">Zinc</keyword>
<proteinExistence type="evidence at transcript level"/>
<dbReference type="PROSITE" id="PS00518">
    <property type="entry name" value="ZF_RING_1"/>
    <property type="match status" value="1"/>
</dbReference>
<dbReference type="GO" id="GO:0008270">
    <property type="term" value="F:zinc ion binding"/>
    <property type="evidence" value="ECO:0007669"/>
    <property type="project" value="UniProtKB-KW"/>
</dbReference>
<dbReference type="InterPro" id="IPR013083">
    <property type="entry name" value="Znf_RING/FYVE/PHD"/>
</dbReference>
<feature type="domain" description="RING-type" evidence="5">
    <location>
        <begin position="27"/>
        <end position="67"/>
    </location>
</feature>